<proteinExistence type="predicted"/>
<dbReference type="Proteomes" id="UP000000493">
    <property type="component" value="Chromosome"/>
</dbReference>
<dbReference type="EMBL" id="CP002859">
    <property type="protein sequence ID" value="AEI50113.1"/>
    <property type="molecule type" value="Genomic_DNA"/>
</dbReference>
<keyword evidence="4" id="KW-1185">Reference proteome</keyword>
<reference evidence="4" key="1">
    <citation type="submission" date="2011-06" db="EMBL/GenBank/DDBJ databases">
        <title>The complete genome of chromosome of Runella slithyformis DSM 19594.</title>
        <authorList>
            <consortium name="US DOE Joint Genome Institute (JGI-PGF)"/>
            <person name="Lucas S."/>
            <person name="Han J."/>
            <person name="Lapidus A."/>
            <person name="Bruce D."/>
            <person name="Goodwin L."/>
            <person name="Pitluck S."/>
            <person name="Peters L."/>
            <person name="Kyrpides N."/>
            <person name="Mavromatis K."/>
            <person name="Ivanova N."/>
            <person name="Ovchinnikova G."/>
            <person name="Zhang X."/>
            <person name="Misra M."/>
            <person name="Detter J.C."/>
            <person name="Tapia R."/>
            <person name="Han C."/>
            <person name="Land M."/>
            <person name="Hauser L."/>
            <person name="Markowitz V."/>
            <person name="Cheng J.-F."/>
            <person name="Hugenholtz P."/>
            <person name="Woyke T."/>
            <person name="Wu D."/>
            <person name="Tindall B."/>
            <person name="Faehrich R."/>
            <person name="Brambilla E."/>
            <person name="Klenk H.-P."/>
            <person name="Eisen J.A."/>
        </authorList>
    </citation>
    <scope>NUCLEOTIDE SEQUENCE [LARGE SCALE GENOMIC DNA]</scope>
    <source>
        <strain evidence="4">ATCC 29530 / DSM 19594 / LMG 11500 / NCIMB 11436 / LSU 4</strain>
    </source>
</reference>
<dbReference type="SUPFAM" id="SSF52266">
    <property type="entry name" value="SGNH hydrolase"/>
    <property type="match status" value="1"/>
</dbReference>
<evidence type="ECO:0000313" key="3">
    <source>
        <dbReference type="EMBL" id="AEI50113.1"/>
    </source>
</evidence>
<dbReference type="NCBIfam" id="NF045639">
    <property type="entry name" value="GCX_COOH"/>
    <property type="match status" value="1"/>
</dbReference>
<name>A0A7U4E7A8_RUNSL</name>
<dbReference type="AlphaFoldDB" id="A0A7U4E7A8"/>
<gene>
    <name evidence="3" type="ordered locus">Runsl_3755</name>
</gene>
<organism evidence="3 4">
    <name type="scientific">Runella slithyformis (strain ATCC 29530 / DSM 19594 / LMG 11500 / NCIMB 11436 / LSU 4)</name>
    <dbReference type="NCBI Taxonomy" id="761193"/>
    <lineage>
        <taxon>Bacteria</taxon>
        <taxon>Pseudomonadati</taxon>
        <taxon>Bacteroidota</taxon>
        <taxon>Cytophagia</taxon>
        <taxon>Cytophagales</taxon>
        <taxon>Spirosomataceae</taxon>
        <taxon>Runella</taxon>
    </lineage>
</organism>
<protein>
    <recommendedName>
        <fullName evidence="2">Sialate O-acetylesterase domain-containing protein</fullName>
    </recommendedName>
</protein>
<sequence>MFYCHLSAFKNKLICLGIGIVIGSPVWGQLSVSFPFDGAVFQRSISNTATVTIAGSYSGAVERVEARLTAVAGGTSIGWADIDYQPKNGMYTGNLRGVTGGWYTLEVRSILFNNVISTVSLSRVGVGEVFIIAGQSNVQGIENRGNKASSDAQGRIKYIDWLLPCPDGVCQNVDPPFPLISTLNSTGQGIHIAPNGNTSWAWGELGDALLSRFNVPVLFFNAAAGGSSVGNWSRSADGLPSGHPLFGFLYGGNPDFPYQYLRKALNYYACLFGVRAVLWHQGESDSIKNRNENPNDNTSAAEYRDSLQYVIRRSRSHSNKALLPWVVGRGSYWYDPAGGPGTDAEVISGQNLTISPADKIFEGPNTDNIQVPRVDGVHLENVPGGAQGISEFAAGWNTYLTNTFFATANPYAATAPPSLTLGCSGNTYSITAPAGYSYFWVNGNNDITTHFSTNQTIYPGAGTYRVYLKDAFGNTVVTQSVTVPSLNPVPPTLSASASPVVAGQSVMLYAQGCSGTVTWSTGQGGYSISQTLSQTTTYTATCGIGSCVSTQASIQVSACPANATLSADYVSDQTLTVKASNALIGTNAVRAGATITYDAKNSVTLQPGFLAEKNSTFTAVAGVGCTN</sequence>
<dbReference type="InterPro" id="IPR005181">
    <property type="entry name" value="SASA"/>
</dbReference>
<evidence type="ECO:0000256" key="1">
    <source>
        <dbReference type="ARBA" id="ARBA00022801"/>
    </source>
</evidence>
<dbReference type="InterPro" id="IPR055015">
    <property type="entry name" value="GCX_COOH"/>
</dbReference>
<keyword evidence="1" id="KW-0378">Hydrolase</keyword>
<dbReference type="Pfam" id="PF03629">
    <property type="entry name" value="SASA"/>
    <property type="match status" value="1"/>
</dbReference>
<accession>A0A7U4E7A8</accession>
<evidence type="ECO:0000313" key="4">
    <source>
        <dbReference type="Proteomes" id="UP000000493"/>
    </source>
</evidence>
<evidence type="ECO:0000259" key="2">
    <source>
        <dbReference type="Pfam" id="PF03629"/>
    </source>
</evidence>
<dbReference type="InterPro" id="IPR036514">
    <property type="entry name" value="SGNH_hydro_sf"/>
</dbReference>
<dbReference type="Gene3D" id="3.40.50.1110">
    <property type="entry name" value="SGNH hydrolase"/>
    <property type="match status" value="1"/>
</dbReference>
<dbReference type="GO" id="GO:0016788">
    <property type="term" value="F:hydrolase activity, acting on ester bonds"/>
    <property type="evidence" value="ECO:0007669"/>
    <property type="project" value="UniProtKB-ARBA"/>
</dbReference>
<dbReference type="KEGG" id="rsi:Runsl_3755"/>
<reference evidence="3 4" key="2">
    <citation type="journal article" date="2012" name="Stand. Genomic Sci.">
        <title>Complete genome sequence of the aquatic bacterium Runella slithyformis type strain (LSU 4(T)).</title>
        <authorList>
            <person name="Copeland A."/>
            <person name="Zhang X."/>
            <person name="Misra M."/>
            <person name="Lapidus A."/>
            <person name="Nolan M."/>
            <person name="Lucas S."/>
            <person name="Deshpande S."/>
            <person name="Cheng J.F."/>
            <person name="Tapia R."/>
            <person name="Goodwin L.A."/>
            <person name="Pitluck S."/>
            <person name="Liolios K."/>
            <person name="Pagani I."/>
            <person name="Ivanova N."/>
            <person name="Mikhailova N."/>
            <person name="Pati A."/>
            <person name="Chen A."/>
            <person name="Palaniappan K."/>
            <person name="Land M."/>
            <person name="Hauser L."/>
            <person name="Pan C."/>
            <person name="Jeffries C.D."/>
            <person name="Detter J.C."/>
            <person name="Brambilla E.M."/>
            <person name="Rohde M."/>
            <person name="Djao O.D."/>
            <person name="Goker M."/>
            <person name="Sikorski J."/>
            <person name="Tindall B.J."/>
            <person name="Woyke T."/>
            <person name="Bristow J."/>
            <person name="Eisen J.A."/>
            <person name="Markowitz V."/>
            <person name="Hugenholtz P."/>
            <person name="Kyrpides N.C."/>
            <person name="Klenk H.P."/>
            <person name="Mavromatis K."/>
        </authorList>
    </citation>
    <scope>NUCLEOTIDE SEQUENCE [LARGE SCALE GENOMIC DNA]</scope>
    <source>
        <strain evidence="4">ATCC 29530 / DSM 19594 / LMG 11500 / NCIMB 11436 / LSU 4</strain>
    </source>
</reference>
<feature type="domain" description="Sialate O-acetylesterase" evidence="2">
    <location>
        <begin position="215"/>
        <end position="329"/>
    </location>
</feature>